<organism evidence="1 2">
    <name type="scientific">Pararobbsia silviterrae</name>
    <dbReference type="NCBI Taxonomy" id="1792498"/>
    <lineage>
        <taxon>Bacteria</taxon>
        <taxon>Pseudomonadati</taxon>
        <taxon>Pseudomonadota</taxon>
        <taxon>Betaproteobacteria</taxon>
        <taxon>Burkholderiales</taxon>
        <taxon>Burkholderiaceae</taxon>
        <taxon>Pararobbsia</taxon>
    </lineage>
</organism>
<gene>
    <name evidence="1" type="ORF">D7S86_08005</name>
</gene>
<name>A0A494YB27_9BURK</name>
<sequence>MMASCEGRDDGSAMFGRINQAILGLRYAQPEIKPAHASSVFAESEVIWPVAAFDIDAIPLRFRFHHK</sequence>
<keyword evidence="2" id="KW-1185">Reference proteome</keyword>
<dbReference type="Proteomes" id="UP000270342">
    <property type="component" value="Unassembled WGS sequence"/>
</dbReference>
<dbReference type="AlphaFoldDB" id="A0A494YB27"/>
<evidence type="ECO:0000313" key="1">
    <source>
        <dbReference type="EMBL" id="RKP57855.1"/>
    </source>
</evidence>
<evidence type="ECO:0000313" key="2">
    <source>
        <dbReference type="Proteomes" id="UP000270342"/>
    </source>
</evidence>
<proteinExistence type="predicted"/>
<dbReference type="EMBL" id="RBZU01000002">
    <property type="protein sequence ID" value="RKP57855.1"/>
    <property type="molecule type" value="Genomic_DNA"/>
</dbReference>
<accession>A0A494YB27</accession>
<comment type="caution">
    <text evidence="1">The sequence shown here is derived from an EMBL/GenBank/DDBJ whole genome shotgun (WGS) entry which is preliminary data.</text>
</comment>
<reference evidence="1 2" key="1">
    <citation type="submission" date="2018-10" db="EMBL/GenBank/DDBJ databases">
        <title>Robbsia sp. DHC34, isolated from soil.</title>
        <authorList>
            <person name="Gao Z.-H."/>
            <person name="Qiu L.-H."/>
        </authorList>
    </citation>
    <scope>NUCLEOTIDE SEQUENCE [LARGE SCALE GENOMIC DNA]</scope>
    <source>
        <strain evidence="1 2">DHC34</strain>
    </source>
</reference>
<protein>
    <submittedName>
        <fullName evidence="1">Uncharacterized protein</fullName>
    </submittedName>
</protein>